<dbReference type="InterPro" id="IPR046892">
    <property type="entry name" value="E2-Crich"/>
</dbReference>
<organism evidence="3 4">
    <name type="scientific">Sphingomonas insulae</name>
    <dbReference type="NCBI Taxonomy" id="424800"/>
    <lineage>
        <taxon>Bacteria</taxon>
        <taxon>Pseudomonadati</taxon>
        <taxon>Pseudomonadota</taxon>
        <taxon>Alphaproteobacteria</taxon>
        <taxon>Sphingomonadales</taxon>
        <taxon>Sphingomonadaceae</taxon>
        <taxon>Sphingomonas</taxon>
    </lineage>
</organism>
<accession>A0ABN1HZ96</accession>
<protein>
    <submittedName>
        <fullName evidence="3">Uncharacterized protein</fullName>
    </submittedName>
</protein>
<dbReference type="EMBL" id="BAAAES010000011">
    <property type="protein sequence ID" value="GAA0675181.1"/>
    <property type="molecule type" value="Genomic_DNA"/>
</dbReference>
<sequence length="257" mass="28786">MISATAILAASAPFWFEVERQGHHKLIGVAKVPQTPWAGGGLRLSIGGVRSPHVGEETPGTALPARCPERHLQEDRTFCVGLRRLEVDGPDAADRWWEQLRQWIRCQGVAERTGVWPPNQALDHGEAGVHHERALELARSIGLEEEYAAAWLGEPSWITDPDLRIVDRRGGPINGRAPCPRGCRRRASRNAPILRRKCARRREIASLVWMERLRLKSLDEYWRHVRASGTKCCGTMLTCPLRDDQNGTPEEEGGSPH</sequence>
<gene>
    <name evidence="3" type="ORF">GCM10009102_29210</name>
</gene>
<dbReference type="InterPro" id="IPR046891">
    <property type="entry name" value="E2-ntca"/>
</dbReference>
<proteinExistence type="predicted"/>
<evidence type="ECO:0000313" key="4">
    <source>
        <dbReference type="Proteomes" id="UP001500238"/>
    </source>
</evidence>
<evidence type="ECO:0000259" key="1">
    <source>
        <dbReference type="Pfam" id="PF20272"/>
    </source>
</evidence>
<evidence type="ECO:0000313" key="3">
    <source>
        <dbReference type="EMBL" id="GAA0675181.1"/>
    </source>
</evidence>
<dbReference type="Pfam" id="PF20298">
    <property type="entry name" value="E2-ntca"/>
    <property type="match status" value="1"/>
</dbReference>
<name>A0ABN1HZ96_9SPHN</name>
<feature type="domain" description="Prokaryotic E2" evidence="2">
    <location>
        <begin position="18"/>
        <end position="117"/>
    </location>
</feature>
<dbReference type="RefSeq" id="WP_163956670.1">
    <property type="nucleotide sequence ID" value="NZ_BAAAES010000011.1"/>
</dbReference>
<evidence type="ECO:0000259" key="2">
    <source>
        <dbReference type="Pfam" id="PF20298"/>
    </source>
</evidence>
<keyword evidence="4" id="KW-1185">Reference proteome</keyword>
<comment type="caution">
    <text evidence="3">The sequence shown here is derived from an EMBL/GenBank/DDBJ whole genome shotgun (WGS) entry which is preliminary data.</text>
</comment>
<feature type="domain" description="Cysteine-rich" evidence="1">
    <location>
        <begin position="123"/>
        <end position="241"/>
    </location>
</feature>
<dbReference type="Proteomes" id="UP001500238">
    <property type="component" value="Unassembled WGS sequence"/>
</dbReference>
<reference evidence="3 4" key="1">
    <citation type="journal article" date="2019" name="Int. J. Syst. Evol. Microbiol.">
        <title>The Global Catalogue of Microorganisms (GCM) 10K type strain sequencing project: providing services to taxonomists for standard genome sequencing and annotation.</title>
        <authorList>
            <consortium name="The Broad Institute Genomics Platform"/>
            <consortium name="The Broad Institute Genome Sequencing Center for Infectious Disease"/>
            <person name="Wu L."/>
            <person name="Ma J."/>
        </authorList>
    </citation>
    <scope>NUCLEOTIDE SEQUENCE [LARGE SCALE GENOMIC DNA]</scope>
    <source>
        <strain evidence="3 4">JCM 14603</strain>
    </source>
</reference>
<dbReference type="Pfam" id="PF20272">
    <property type="entry name" value="E2-Crich"/>
    <property type="match status" value="1"/>
</dbReference>